<dbReference type="RefSeq" id="WP_275711632.1">
    <property type="nucleotide sequence ID" value="NZ_JAKLTN010000002.1"/>
</dbReference>
<accession>A0ABS9K546</accession>
<evidence type="ECO:0000313" key="5">
    <source>
        <dbReference type="EMBL" id="MCG2578294.1"/>
    </source>
</evidence>
<proteinExistence type="inferred from homology"/>
<sequence>MMNLVGKLVWQREYDTGVTEIDLQHRTLFRMFNKVNLELRDDSGRDVWEQAIHDLLGYALFHFWCEEDLATRYGYDQEKHADAIEHFNEHLAFAEAMNDMRSRLRTGERISKAALIDFLRDWLSRHVTDSDQWLLAFILDKQRQAGLHAIESAKRSAVHSSGECTAA</sequence>
<dbReference type="PANTHER" id="PTHR37164">
    <property type="entry name" value="BACTERIOHEMERYTHRIN"/>
    <property type="match status" value="1"/>
</dbReference>
<dbReference type="Gene3D" id="1.20.120.50">
    <property type="entry name" value="Hemerythrin-like"/>
    <property type="match status" value="1"/>
</dbReference>
<dbReference type="SUPFAM" id="SSF47188">
    <property type="entry name" value="Hemerythrin-like"/>
    <property type="match status" value="1"/>
</dbReference>
<comment type="caution">
    <text evidence="5">The sequence shown here is derived from an EMBL/GenBank/DDBJ whole genome shotgun (WGS) entry which is preliminary data.</text>
</comment>
<reference evidence="5" key="1">
    <citation type="submission" date="2022-01" db="EMBL/GenBank/DDBJ databases">
        <authorList>
            <person name="Jo J.-H."/>
            <person name="Im W.-T."/>
        </authorList>
    </citation>
    <scope>NUCLEOTIDE SEQUENCE</scope>
    <source>
        <strain evidence="5">XY25</strain>
    </source>
</reference>
<gene>
    <name evidence="5" type="ORF">LZ012_14965</name>
</gene>
<evidence type="ECO:0000313" key="6">
    <source>
        <dbReference type="Proteomes" id="UP001165384"/>
    </source>
</evidence>
<dbReference type="InterPro" id="IPR012312">
    <property type="entry name" value="Hemerythrin-like"/>
</dbReference>
<keyword evidence="6" id="KW-1185">Reference proteome</keyword>
<dbReference type="InterPro" id="IPR050669">
    <property type="entry name" value="Hemerythrin"/>
</dbReference>
<dbReference type="Proteomes" id="UP001165384">
    <property type="component" value="Unassembled WGS sequence"/>
</dbReference>
<dbReference type="EMBL" id="JAKLTN010000002">
    <property type="protein sequence ID" value="MCG2578294.1"/>
    <property type="molecule type" value="Genomic_DNA"/>
</dbReference>
<keyword evidence="2" id="KW-0479">Metal-binding</keyword>
<dbReference type="InterPro" id="IPR035938">
    <property type="entry name" value="Hemerythrin-like_sf"/>
</dbReference>
<dbReference type="NCBIfam" id="TIGR02481">
    <property type="entry name" value="hemeryth_dom"/>
    <property type="match status" value="1"/>
</dbReference>
<organism evidence="5 6">
    <name type="scientific">Dechloromonas hankyongensis</name>
    <dbReference type="NCBI Taxonomy" id="2908002"/>
    <lineage>
        <taxon>Bacteria</taxon>
        <taxon>Pseudomonadati</taxon>
        <taxon>Pseudomonadota</taxon>
        <taxon>Betaproteobacteria</taxon>
        <taxon>Rhodocyclales</taxon>
        <taxon>Azonexaceae</taxon>
        <taxon>Dechloromonas</taxon>
    </lineage>
</organism>
<evidence type="ECO:0000256" key="1">
    <source>
        <dbReference type="ARBA" id="ARBA00010587"/>
    </source>
</evidence>
<dbReference type="NCBIfam" id="NF033749">
    <property type="entry name" value="bact_hemeryth"/>
    <property type="match status" value="1"/>
</dbReference>
<name>A0ABS9K546_9RHOO</name>
<evidence type="ECO:0000259" key="4">
    <source>
        <dbReference type="Pfam" id="PF01814"/>
    </source>
</evidence>
<dbReference type="PANTHER" id="PTHR37164:SF1">
    <property type="entry name" value="BACTERIOHEMERYTHRIN"/>
    <property type="match status" value="1"/>
</dbReference>
<dbReference type="CDD" id="cd12107">
    <property type="entry name" value="Hemerythrin"/>
    <property type="match status" value="1"/>
</dbReference>
<feature type="domain" description="Hemerythrin-like" evidence="4">
    <location>
        <begin position="16"/>
        <end position="137"/>
    </location>
</feature>
<evidence type="ECO:0000256" key="2">
    <source>
        <dbReference type="ARBA" id="ARBA00022723"/>
    </source>
</evidence>
<comment type="similarity">
    <text evidence="1">Belongs to the hemerythrin family.</text>
</comment>
<dbReference type="InterPro" id="IPR012827">
    <property type="entry name" value="Hemerythrin_metal-bd"/>
</dbReference>
<evidence type="ECO:0000256" key="3">
    <source>
        <dbReference type="ARBA" id="ARBA00023004"/>
    </source>
</evidence>
<protein>
    <submittedName>
        <fullName evidence="5">Bacteriohemerythrin</fullName>
    </submittedName>
</protein>
<dbReference type="Pfam" id="PF01814">
    <property type="entry name" value="Hemerythrin"/>
    <property type="match status" value="1"/>
</dbReference>
<keyword evidence="3" id="KW-0408">Iron</keyword>